<dbReference type="PANTHER" id="PTHR34349">
    <property type="entry name" value="PROTEIN PHOSPHATASE 1 REGULATORY SUBUNIT 32"/>
    <property type="match status" value="1"/>
</dbReference>
<evidence type="ECO:0000313" key="3">
    <source>
        <dbReference type="Proteomes" id="UP000694549"/>
    </source>
</evidence>
<name>A0A8B9UGP5_9AVES</name>
<feature type="region of interest" description="Disordered" evidence="1">
    <location>
        <begin position="113"/>
        <end position="148"/>
    </location>
</feature>
<feature type="region of interest" description="Disordered" evidence="1">
    <location>
        <begin position="341"/>
        <end position="401"/>
    </location>
</feature>
<evidence type="ECO:0000256" key="1">
    <source>
        <dbReference type="SAM" id="MobiDB-lite"/>
    </source>
</evidence>
<dbReference type="Pfam" id="PF15691">
    <property type="entry name" value="PPP1R32"/>
    <property type="match status" value="2"/>
</dbReference>
<reference evidence="2" key="1">
    <citation type="submission" date="2025-08" db="UniProtKB">
        <authorList>
            <consortium name="Ensembl"/>
        </authorList>
    </citation>
    <scope>IDENTIFICATION</scope>
</reference>
<feature type="compositionally biased region" description="Low complexity" evidence="1">
    <location>
        <begin position="279"/>
        <end position="288"/>
    </location>
</feature>
<accession>A0A8B9UGP5</accession>
<dbReference type="PANTHER" id="PTHR34349:SF1">
    <property type="entry name" value="PROTEIN PHOSPHATASE 1 REGULATORY SUBUNIT 32"/>
    <property type="match status" value="1"/>
</dbReference>
<dbReference type="GO" id="GO:0019902">
    <property type="term" value="F:phosphatase binding"/>
    <property type="evidence" value="ECO:0007669"/>
    <property type="project" value="TreeGrafter"/>
</dbReference>
<proteinExistence type="predicted"/>
<dbReference type="Ensembl" id="ENSAZOT00000008354.1">
    <property type="protein sequence ID" value="ENSAZOP00000007837.1"/>
    <property type="gene ID" value="ENSAZOG00000004895.1"/>
</dbReference>
<reference evidence="2" key="2">
    <citation type="submission" date="2025-09" db="UniProtKB">
        <authorList>
            <consortium name="Ensembl"/>
        </authorList>
    </citation>
    <scope>IDENTIFICATION</scope>
</reference>
<protein>
    <submittedName>
        <fullName evidence="2">Uncharacterized protein</fullName>
    </submittedName>
</protein>
<dbReference type="Proteomes" id="UP000694549">
    <property type="component" value="Unplaced"/>
</dbReference>
<feature type="region of interest" description="Disordered" evidence="1">
    <location>
        <begin position="267"/>
        <end position="288"/>
    </location>
</feature>
<evidence type="ECO:0000313" key="2">
    <source>
        <dbReference type="Ensembl" id="ENSAZOP00000007837.1"/>
    </source>
</evidence>
<dbReference type="AlphaFoldDB" id="A0A8B9UGP5"/>
<sequence length="401" mass="40878">MPSTRPFVCPRAKLRSLPWGSPALGLGPFSAKPRAGDSGDLMDFYATTYAVAYGRGHPGFRPFLGHHVGAGFVSNTRSDAAGLIRPRSVAGGCHFQPLLLPDGRSLLPRHVHQPGSGYGREQPLPHLRAGAVSPPPASGEHGADPALSGTVLGGQLQAREGLGVPEARCPAQPQKAGGCPRLCELWGSRAEPPHPISHPADVLQRTTIGAKEETGFTRATPLSGIILPAALGQPGRGGEVTPNWGPPHPIPPHPKQGGRALPVLARGSDRGSGFSRETPLSVPVSGSRPVPVPCVPPPASPAVPTQEPSGFTTNNGCATTPLWTPSPAAPGECSRDGGCGYGAGGPSPDPSPFGFTAQPGPSRTARPWGGVQAPRHSGFGTNNLRTALGGGGGTGLTAPTP</sequence>
<dbReference type="InterPro" id="IPR031410">
    <property type="entry name" value="SAXO4"/>
</dbReference>
<organism evidence="2 3">
    <name type="scientific">Anas zonorhyncha</name>
    <name type="common">Eastern spot-billed duck</name>
    <dbReference type="NCBI Taxonomy" id="75864"/>
    <lineage>
        <taxon>Eukaryota</taxon>
        <taxon>Metazoa</taxon>
        <taxon>Chordata</taxon>
        <taxon>Craniata</taxon>
        <taxon>Vertebrata</taxon>
        <taxon>Euteleostomi</taxon>
        <taxon>Archelosauria</taxon>
        <taxon>Archosauria</taxon>
        <taxon>Dinosauria</taxon>
        <taxon>Saurischia</taxon>
        <taxon>Theropoda</taxon>
        <taxon>Coelurosauria</taxon>
        <taxon>Aves</taxon>
        <taxon>Neognathae</taxon>
        <taxon>Galloanserae</taxon>
        <taxon>Anseriformes</taxon>
        <taxon>Anatidae</taxon>
        <taxon>Anatinae</taxon>
        <taxon>Anas</taxon>
    </lineage>
</organism>
<keyword evidence="3" id="KW-1185">Reference proteome</keyword>